<reference evidence="2 3" key="1">
    <citation type="submission" date="2015-03" db="EMBL/GenBank/DDBJ databases">
        <title>Genome assembly of Sandaracinus amylolyticus DSM 53668.</title>
        <authorList>
            <person name="Sharma G."/>
            <person name="Subramanian S."/>
        </authorList>
    </citation>
    <scope>NUCLEOTIDE SEQUENCE [LARGE SCALE GENOMIC DNA]</scope>
    <source>
        <strain evidence="2 3">DSM 53668</strain>
    </source>
</reference>
<keyword evidence="3" id="KW-1185">Reference proteome</keyword>
<accession>A0A0F6W0L0</accession>
<dbReference type="GO" id="GO:0020037">
    <property type="term" value="F:heme binding"/>
    <property type="evidence" value="ECO:0007669"/>
    <property type="project" value="InterPro"/>
</dbReference>
<protein>
    <recommendedName>
        <fullName evidence="4">Cytochrome C</fullName>
    </recommendedName>
</protein>
<dbReference type="SUPFAM" id="SSF47175">
    <property type="entry name" value="Cytochromes"/>
    <property type="match status" value="1"/>
</dbReference>
<dbReference type="GO" id="GO:0009055">
    <property type="term" value="F:electron transfer activity"/>
    <property type="evidence" value="ECO:0007669"/>
    <property type="project" value="InterPro"/>
</dbReference>
<dbReference type="GO" id="GO:0022900">
    <property type="term" value="P:electron transport chain"/>
    <property type="evidence" value="ECO:0007669"/>
    <property type="project" value="InterPro"/>
</dbReference>
<keyword evidence="1" id="KW-0732">Signal</keyword>
<dbReference type="EMBL" id="CP011125">
    <property type="protein sequence ID" value="AKF04183.1"/>
    <property type="molecule type" value="Genomic_DNA"/>
</dbReference>
<dbReference type="Gene3D" id="1.20.120.10">
    <property type="entry name" value="Cytochrome c/b562"/>
    <property type="match status" value="1"/>
</dbReference>
<evidence type="ECO:0000313" key="3">
    <source>
        <dbReference type="Proteomes" id="UP000034883"/>
    </source>
</evidence>
<feature type="chain" id="PRO_5002511759" description="Cytochrome C" evidence="1">
    <location>
        <begin position="20"/>
        <end position="172"/>
    </location>
</feature>
<gene>
    <name evidence="2" type="ORF">DB32_001332</name>
</gene>
<dbReference type="AlphaFoldDB" id="A0A0F6W0L0"/>
<evidence type="ECO:0008006" key="4">
    <source>
        <dbReference type="Google" id="ProtNLM"/>
    </source>
</evidence>
<name>A0A0F6W0L0_9BACT</name>
<dbReference type="KEGG" id="samy:DB32_001332"/>
<evidence type="ECO:0000256" key="1">
    <source>
        <dbReference type="SAM" id="SignalP"/>
    </source>
</evidence>
<sequence>MTRARLVLAVFVLGCSSAAEPPPAPRPDPSAELAALDPRTPVPLLPRMAAHQRAQMRDHLLVVQEVTDALGRDDLEAAASAASRLGTSDSMTAMCTHMGAGAPGFTERALEMHRQADAIALAARSGDRAATTRALATTLASCTGCHAAYRQQIVDEAQWTALTGAAQPHGAH</sequence>
<dbReference type="OrthoDB" id="1150802at2"/>
<dbReference type="RefSeq" id="WP_053231551.1">
    <property type="nucleotide sequence ID" value="NZ_CP011125.1"/>
</dbReference>
<dbReference type="Proteomes" id="UP000034883">
    <property type="component" value="Chromosome"/>
</dbReference>
<proteinExistence type="predicted"/>
<dbReference type="GO" id="GO:0005506">
    <property type="term" value="F:iron ion binding"/>
    <property type="evidence" value="ECO:0007669"/>
    <property type="project" value="InterPro"/>
</dbReference>
<dbReference type="STRING" id="927083.DB32_001332"/>
<dbReference type="Pfam" id="PF01322">
    <property type="entry name" value="Cytochrom_C_2"/>
    <property type="match status" value="1"/>
</dbReference>
<evidence type="ECO:0000313" key="2">
    <source>
        <dbReference type="EMBL" id="AKF04183.1"/>
    </source>
</evidence>
<dbReference type="PROSITE" id="PS51009">
    <property type="entry name" value="CYTCII"/>
    <property type="match status" value="1"/>
</dbReference>
<dbReference type="InterPro" id="IPR010980">
    <property type="entry name" value="Cyt_c/b562"/>
</dbReference>
<feature type="signal peptide" evidence="1">
    <location>
        <begin position="1"/>
        <end position="19"/>
    </location>
</feature>
<organism evidence="2 3">
    <name type="scientific">Sandaracinus amylolyticus</name>
    <dbReference type="NCBI Taxonomy" id="927083"/>
    <lineage>
        <taxon>Bacteria</taxon>
        <taxon>Pseudomonadati</taxon>
        <taxon>Myxococcota</taxon>
        <taxon>Polyangia</taxon>
        <taxon>Polyangiales</taxon>
        <taxon>Sandaracinaceae</taxon>
        <taxon>Sandaracinus</taxon>
    </lineage>
</organism>
<dbReference type="InterPro" id="IPR002321">
    <property type="entry name" value="Cyt_c_II"/>
</dbReference>